<dbReference type="EC" id="3.6.1.1" evidence="5"/>
<evidence type="ECO:0000256" key="7">
    <source>
        <dbReference type="ARBA" id="ARBA00022723"/>
    </source>
</evidence>
<dbReference type="GO" id="GO:0005634">
    <property type="term" value="C:nucleus"/>
    <property type="evidence" value="ECO:0007669"/>
    <property type="project" value="UniProtKB-SubCell"/>
</dbReference>
<dbReference type="InterPro" id="IPR006355">
    <property type="entry name" value="LHPP/HDHD2"/>
</dbReference>
<comment type="cofactor">
    <cofactor evidence="1">
        <name>Mg(2+)</name>
        <dbReference type="ChEBI" id="CHEBI:18420"/>
    </cofactor>
</comment>
<dbReference type="EMBL" id="CADCXU010033966">
    <property type="protein sequence ID" value="CAB0019479.1"/>
    <property type="molecule type" value="Genomic_DNA"/>
</dbReference>
<name>A0A6H5HNP5_9HEMI</name>
<dbReference type="Proteomes" id="UP000479000">
    <property type="component" value="Unassembled WGS sequence"/>
</dbReference>
<dbReference type="NCBIfam" id="TIGR01460">
    <property type="entry name" value="HAD-SF-IIA"/>
    <property type="match status" value="1"/>
</dbReference>
<dbReference type="GO" id="GO:0046872">
    <property type="term" value="F:metal ion binding"/>
    <property type="evidence" value="ECO:0007669"/>
    <property type="project" value="UniProtKB-KW"/>
</dbReference>
<keyword evidence="10" id="KW-0539">Nucleus</keyword>
<gene>
    <name evidence="15" type="ORF">NTEN_LOCUS23191</name>
</gene>
<comment type="subcellular location">
    <subcellularLocation>
        <location evidence="3">Cytoplasm</location>
    </subcellularLocation>
    <subcellularLocation>
        <location evidence="2">Nucleus</location>
    </subcellularLocation>
</comment>
<dbReference type="GO" id="GO:0016791">
    <property type="term" value="F:phosphatase activity"/>
    <property type="evidence" value="ECO:0007669"/>
    <property type="project" value="InterPro"/>
</dbReference>
<evidence type="ECO:0000256" key="5">
    <source>
        <dbReference type="ARBA" id="ARBA00012146"/>
    </source>
</evidence>
<dbReference type="PANTHER" id="PTHR19288:SF46">
    <property type="entry name" value="HALOACID DEHALOGENASE-LIKE HYDROLASE DOMAIN-CONTAINING PROTEIN 2"/>
    <property type="match status" value="1"/>
</dbReference>
<dbReference type="Gene3D" id="3.40.50.1000">
    <property type="entry name" value="HAD superfamily/HAD-like"/>
    <property type="match status" value="2"/>
</dbReference>
<comment type="function">
    <text evidence="11">Phosphatase that hydrolyzes imidodiphosphate, 3-phosphohistidine and 6-phospholysine. Has broad substrate specificity and can also hydrolyze inorganic diphosphate, but with lower efficiency.</text>
</comment>
<keyword evidence="6" id="KW-0963">Cytoplasm</keyword>
<dbReference type="GO" id="GO:0004427">
    <property type="term" value="F:inorganic diphosphate phosphatase activity"/>
    <property type="evidence" value="ECO:0007669"/>
    <property type="project" value="UniProtKB-EC"/>
</dbReference>
<protein>
    <recommendedName>
        <fullName evidence="13">Haloacid dehalogenase-like hydrolase domain-containing protein 2</fullName>
        <ecNumber evidence="5">3.6.1.1</ecNumber>
    </recommendedName>
    <alternativeName>
        <fullName evidence="12">Phospholysine phosphohistidine inorganic pyrophosphate phosphatase</fullName>
    </alternativeName>
</protein>
<evidence type="ECO:0000313" key="16">
    <source>
        <dbReference type="Proteomes" id="UP000479000"/>
    </source>
</evidence>
<organism evidence="15 16">
    <name type="scientific">Nesidiocoris tenuis</name>
    <dbReference type="NCBI Taxonomy" id="355587"/>
    <lineage>
        <taxon>Eukaryota</taxon>
        <taxon>Metazoa</taxon>
        <taxon>Ecdysozoa</taxon>
        <taxon>Arthropoda</taxon>
        <taxon>Hexapoda</taxon>
        <taxon>Insecta</taxon>
        <taxon>Pterygota</taxon>
        <taxon>Neoptera</taxon>
        <taxon>Paraneoptera</taxon>
        <taxon>Hemiptera</taxon>
        <taxon>Heteroptera</taxon>
        <taxon>Panheteroptera</taxon>
        <taxon>Cimicomorpha</taxon>
        <taxon>Miridae</taxon>
        <taxon>Dicyphina</taxon>
        <taxon>Nesidiocoris</taxon>
    </lineage>
</organism>
<evidence type="ECO:0000256" key="9">
    <source>
        <dbReference type="ARBA" id="ARBA00022842"/>
    </source>
</evidence>
<dbReference type="OrthoDB" id="426235at2759"/>
<dbReference type="InterPro" id="IPR006357">
    <property type="entry name" value="HAD-SF_hydro_IIA"/>
</dbReference>
<keyword evidence="7" id="KW-0479">Metal-binding</keyword>
<evidence type="ECO:0000256" key="2">
    <source>
        <dbReference type="ARBA" id="ARBA00004123"/>
    </source>
</evidence>
<evidence type="ECO:0000313" key="15">
    <source>
        <dbReference type="EMBL" id="CAB0019479.1"/>
    </source>
</evidence>
<accession>A0A6H5HNP5</accession>
<dbReference type="AlphaFoldDB" id="A0A6H5HNP5"/>
<evidence type="ECO:0000256" key="13">
    <source>
        <dbReference type="ARBA" id="ARBA00039666"/>
    </source>
</evidence>
<dbReference type="Pfam" id="PF13242">
    <property type="entry name" value="Hydrolase_like"/>
    <property type="match status" value="1"/>
</dbReference>
<evidence type="ECO:0000256" key="12">
    <source>
        <dbReference type="ARBA" id="ARBA00039357"/>
    </source>
</evidence>
<proteinExistence type="inferred from homology"/>
<evidence type="ECO:0000256" key="11">
    <source>
        <dbReference type="ARBA" id="ARBA00037258"/>
    </source>
</evidence>
<dbReference type="Pfam" id="PF13344">
    <property type="entry name" value="Hydrolase_6"/>
    <property type="match status" value="1"/>
</dbReference>
<evidence type="ECO:0000256" key="10">
    <source>
        <dbReference type="ARBA" id="ARBA00023242"/>
    </source>
</evidence>
<comment type="similarity">
    <text evidence="4">Belongs to the HAD-like hydrolase superfamily.</text>
</comment>
<keyword evidence="16" id="KW-1185">Reference proteome</keyword>
<dbReference type="GO" id="GO:0005737">
    <property type="term" value="C:cytoplasm"/>
    <property type="evidence" value="ECO:0007669"/>
    <property type="project" value="UniProtKB-SubCell"/>
</dbReference>
<dbReference type="FunFam" id="3.40.50.1000:FF:000051">
    <property type="entry name" value="Phospholysine phosphohistidine inorganic pyrophosphate phosphatase"/>
    <property type="match status" value="1"/>
</dbReference>
<dbReference type="SUPFAM" id="SSF56784">
    <property type="entry name" value="HAD-like"/>
    <property type="match status" value="1"/>
</dbReference>
<comment type="catalytic activity">
    <reaction evidence="14">
        <text>diphosphate + H2O = 2 phosphate + H(+)</text>
        <dbReference type="Rhea" id="RHEA:24576"/>
        <dbReference type="ChEBI" id="CHEBI:15377"/>
        <dbReference type="ChEBI" id="CHEBI:15378"/>
        <dbReference type="ChEBI" id="CHEBI:33019"/>
        <dbReference type="ChEBI" id="CHEBI:43474"/>
        <dbReference type="EC" id="3.6.1.1"/>
    </reaction>
</comment>
<dbReference type="PANTHER" id="PTHR19288">
    <property type="entry name" value="4-NITROPHENYLPHOSPHATASE-RELATED"/>
    <property type="match status" value="1"/>
</dbReference>
<dbReference type="NCBIfam" id="TIGR01458">
    <property type="entry name" value="HAD-SF-IIA-hyp3"/>
    <property type="match status" value="1"/>
</dbReference>
<dbReference type="InterPro" id="IPR023214">
    <property type="entry name" value="HAD_sf"/>
</dbReference>
<evidence type="ECO:0000256" key="1">
    <source>
        <dbReference type="ARBA" id="ARBA00001946"/>
    </source>
</evidence>
<keyword evidence="9" id="KW-0460">Magnesium</keyword>
<reference evidence="15 16" key="1">
    <citation type="submission" date="2020-02" db="EMBL/GenBank/DDBJ databases">
        <authorList>
            <person name="Ferguson B K."/>
        </authorList>
    </citation>
    <scope>NUCLEOTIDE SEQUENCE [LARGE SCALE GENOMIC DNA]</scope>
</reference>
<dbReference type="InterPro" id="IPR036412">
    <property type="entry name" value="HAD-like_sf"/>
</dbReference>
<keyword evidence="8" id="KW-0378">Hydrolase</keyword>
<dbReference type="CDD" id="cd07509">
    <property type="entry name" value="HAD_PPase"/>
    <property type="match status" value="1"/>
</dbReference>
<evidence type="ECO:0000256" key="4">
    <source>
        <dbReference type="ARBA" id="ARBA00007958"/>
    </source>
</evidence>
<evidence type="ECO:0000256" key="3">
    <source>
        <dbReference type="ARBA" id="ARBA00004496"/>
    </source>
</evidence>
<sequence length="261" mass="28675">MSRSRNIQAVLIDLSGTLHVENQATPGAVEALQRLRATDLKLKFVTNTTKESRRFLFDRLRQLGFKIDLDEIFTSLSAACDLIKREKLKPMLIVDDAALEDFGDVSRFEGKPDSVVVGLAPEKFNRPCLNEALRLLLDGARLIAIHEGRYYKTSSGLSLGPGPFVKLLEYAAGVKATVIGKPNAEFFQAALKSLAILDPHSAVMIGDDVRDDVGGAQQLNMAGYLVRTGKYRVGDELKIEPKPFKIVDNFASAVDNLIDSL</sequence>
<evidence type="ECO:0000256" key="8">
    <source>
        <dbReference type="ARBA" id="ARBA00022801"/>
    </source>
</evidence>
<evidence type="ECO:0000256" key="6">
    <source>
        <dbReference type="ARBA" id="ARBA00022490"/>
    </source>
</evidence>
<evidence type="ECO:0000256" key="14">
    <source>
        <dbReference type="ARBA" id="ARBA00047820"/>
    </source>
</evidence>